<evidence type="ECO:0000313" key="2">
    <source>
        <dbReference type="EMBL" id="GFQ68655.1"/>
    </source>
</evidence>
<comment type="caution">
    <text evidence="2">The sequence shown here is derived from an EMBL/GenBank/DDBJ whole genome shotgun (WGS) entry which is preliminary data.</text>
</comment>
<proteinExistence type="predicted"/>
<dbReference type="EMBL" id="BMAO01000700">
    <property type="protein sequence ID" value="GFQ68655.1"/>
    <property type="molecule type" value="Genomic_DNA"/>
</dbReference>
<name>A0A8X6I0J0_TRICU</name>
<protein>
    <submittedName>
        <fullName evidence="2">Uncharacterized protein</fullName>
    </submittedName>
</protein>
<evidence type="ECO:0000313" key="3">
    <source>
        <dbReference type="Proteomes" id="UP000887116"/>
    </source>
</evidence>
<organism evidence="2 3">
    <name type="scientific">Trichonephila clavata</name>
    <name type="common">Joro spider</name>
    <name type="synonym">Nephila clavata</name>
    <dbReference type="NCBI Taxonomy" id="2740835"/>
    <lineage>
        <taxon>Eukaryota</taxon>
        <taxon>Metazoa</taxon>
        <taxon>Ecdysozoa</taxon>
        <taxon>Arthropoda</taxon>
        <taxon>Chelicerata</taxon>
        <taxon>Arachnida</taxon>
        <taxon>Araneae</taxon>
        <taxon>Araneomorphae</taxon>
        <taxon>Entelegynae</taxon>
        <taxon>Araneoidea</taxon>
        <taxon>Nephilidae</taxon>
        <taxon>Trichonephila</taxon>
    </lineage>
</organism>
<feature type="region of interest" description="Disordered" evidence="1">
    <location>
        <begin position="51"/>
        <end position="76"/>
    </location>
</feature>
<dbReference type="Proteomes" id="UP000887116">
    <property type="component" value="Unassembled WGS sequence"/>
</dbReference>
<dbReference type="OrthoDB" id="10280429at2759"/>
<gene>
    <name evidence="2" type="ORF">TNCT_300611</name>
</gene>
<evidence type="ECO:0000256" key="1">
    <source>
        <dbReference type="SAM" id="MobiDB-lite"/>
    </source>
</evidence>
<keyword evidence="3" id="KW-1185">Reference proteome</keyword>
<dbReference type="AlphaFoldDB" id="A0A8X6I0J0"/>
<sequence length="76" mass="8804">METNIPQKFSSSLIDMQFKRIPITAIPRKRTSPLVLLSAIPATLHQQFQHRQCRYQEDPRNRKIAKISNVNSKGDD</sequence>
<accession>A0A8X6I0J0</accession>
<reference evidence="2" key="1">
    <citation type="submission" date="2020-07" db="EMBL/GenBank/DDBJ databases">
        <title>Multicomponent nature underlies the extraordinary mechanical properties of spider dragline silk.</title>
        <authorList>
            <person name="Kono N."/>
            <person name="Nakamura H."/>
            <person name="Mori M."/>
            <person name="Yoshida Y."/>
            <person name="Ohtoshi R."/>
            <person name="Malay A.D."/>
            <person name="Moran D.A.P."/>
            <person name="Tomita M."/>
            <person name="Numata K."/>
            <person name="Arakawa K."/>
        </authorList>
    </citation>
    <scope>NUCLEOTIDE SEQUENCE</scope>
</reference>